<dbReference type="InterPro" id="IPR027414">
    <property type="entry name" value="GH95_N_dom"/>
</dbReference>
<dbReference type="GO" id="GO:0005975">
    <property type="term" value="P:carbohydrate metabolic process"/>
    <property type="evidence" value="ECO:0007669"/>
    <property type="project" value="InterPro"/>
</dbReference>
<dbReference type="GO" id="GO:0004560">
    <property type="term" value="F:alpha-L-fucosidase activity"/>
    <property type="evidence" value="ECO:0007669"/>
    <property type="project" value="InterPro"/>
</dbReference>
<dbReference type="SUPFAM" id="SSF48208">
    <property type="entry name" value="Six-hairpin glycosidases"/>
    <property type="match status" value="1"/>
</dbReference>
<dbReference type="PANTHER" id="PTHR31084">
    <property type="entry name" value="ALPHA-L-FUCOSIDASE 2"/>
    <property type="match status" value="1"/>
</dbReference>
<dbReference type="InterPro" id="IPR054363">
    <property type="entry name" value="GH95_cat"/>
</dbReference>
<keyword evidence="4" id="KW-0378">Hydrolase</keyword>
<dbReference type="InterPro" id="IPR049053">
    <property type="entry name" value="AFCA-like_C"/>
</dbReference>
<evidence type="ECO:0000313" key="4">
    <source>
        <dbReference type="EMBL" id="MBB6735009.1"/>
    </source>
</evidence>
<protein>
    <submittedName>
        <fullName evidence="4">Glycoside hydrolase N-terminal domain-containing protein</fullName>
    </submittedName>
</protein>
<dbReference type="PIRSF" id="PIRSF007663">
    <property type="entry name" value="UCP007663"/>
    <property type="match status" value="1"/>
</dbReference>
<dbReference type="Gene3D" id="1.50.10.10">
    <property type="match status" value="1"/>
</dbReference>
<dbReference type="Pfam" id="PF14498">
    <property type="entry name" value="Glyco_hyd_65N_2"/>
    <property type="match status" value="1"/>
</dbReference>
<proteinExistence type="predicted"/>
<dbReference type="InterPro" id="IPR012341">
    <property type="entry name" value="6hp_glycosidase-like_sf"/>
</dbReference>
<evidence type="ECO:0000313" key="5">
    <source>
        <dbReference type="Proteomes" id="UP000564644"/>
    </source>
</evidence>
<feature type="domain" description="Glycosyl hydrolase family 95 catalytic" evidence="3">
    <location>
        <begin position="267"/>
        <end position="686"/>
    </location>
</feature>
<sequence length="777" mass="85436">MNRWRLWYDRPAADWSQSLPLGNGRIGLVSDGGLEAETWCLTEITYWSGRTERTPSRSAGKRDLERLRERFFAGDYAGGEKLAEELLQPAKGNFGTNLAVCDVRLEFGHAGEAGDYVRELNLEEAVAGVSYRADGCRYRRELLASHAEGVAAARLSCDRAGGLRFSLAVSGRTERFEAKAAGNGTLTFAGQAVESVHSDGDCGVRCAGEIRVVARGGEIRAEGGRIVVQGADEAEVYLAVNTDYGEDGKEWRSRSGRQLAQAAALGFARLRERHVADYRRLYARQTVELGDTGRSELPTDERRRLLQSGSTDDPQLFALFYQYGRYLTIAGSREDSPLPMNLQGIWNDGEANRMAWSCDYHLDVNTEMNYYPTEVGHLTECRAPLFRYLRRLSDAGRETAQDFYGCGGWVAHVFSNAWGFTAPGWHYSWGMNVTGGLWLAMQLREHYEFSLNRAFLAETAYPILREAAVFYLDYMTVHPRYGWLVTGPSNSPENSFYPGPPEAGSHTLSMGPTMDQTLVLDLFEFCLRSAEQLDSDAALQARLREAIALLPPLRVGAGGQLMEWLEDYGEAQPDHRHLSHLYALYPGDRVTPDGTPELAAAARKTLDTRMISDSLEDVEFTISLFAAGFARLRDGEAAYRQLSHLIGELCFDNLFTYSKPGIAGAETNIFVVDGNFGGTAALAEMLLQSRAGEIRLLPALPSAWPSGRADGLRARGNAEVSLAWADGRLTSATVTARGALLTTLRCGDRSVALSLEAGESLAVDGQLQVVSRQGTIV</sequence>
<reference evidence="4 5" key="1">
    <citation type="submission" date="2020-08" db="EMBL/GenBank/DDBJ databases">
        <title>Cohnella phylogeny.</title>
        <authorList>
            <person name="Dunlap C."/>
        </authorList>
    </citation>
    <scope>NUCLEOTIDE SEQUENCE [LARGE SCALE GENOMIC DNA]</scope>
    <source>
        <strain evidence="4 5">CBP 2801</strain>
    </source>
</reference>
<dbReference type="InterPro" id="IPR016518">
    <property type="entry name" value="Alpha-L-fucosidase"/>
</dbReference>
<dbReference type="PANTHER" id="PTHR31084:SF0">
    <property type="entry name" value="ALPHA-L-FUCOSIDASE 2"/>
    <property type="match status" value="1"/>
</dbReference>
<accession>A0A7X0VY53</accession>
<dbReference type="InterPro" id="IPR008928">
    <property type="entry name" value="6-hairpin_glycosidase_sf"/>
</dbReference>
<keyword evidence="5" id="KW-1185">Reference proteome</keyword>
<gene>
    <name evidence="4" type="ORF">H7C18_29260</name>
</gene>
<dbReference type="Pfam" id="PF22124">
    <property type="entry name" value="Glyco_hydro_95_cat"/>
    <property type="match status" value="1"/>
</dbReference>
<feature type="domain" description="Glycosyl hydrolase family 95 N-terminal" evidence="1">
    <location>
        <begin position="6"/>
        <end position="245"/>
    </location>
</feature>
<dbReference type="EMBL" id="JACJVO010000040">
    <property type="protein sequence ID" value="MBB6735009.1"/>
    <property type="molecule type" value="Genomic_DNA"/>
</dbReference>
<dbReference type="AlphaFoldDB" id="A0A7X0VY53"/>
<name>A0A7X0VY53_9BACL</name>
<evidence type="ECO:0000259" key="3">
    <source>
        <dbReference type="Pfam" id="PF22124"/>
    </source>
</evidence>
<dbReference type="RefSeq" id="WP_185132667.1">
    <property type="nucleotide sequence ID" value="NZ_JACJVO010000040.1"/>
</dbReference>
<dbReference type="Pfam" id="PF21307">
    <property type="entry name" value="Glyco_hydro_95_C"/>
    <property type="match status" value="1"/>
</dbReference>
<feature type="domain" description="Alpha fucosidase A-like C-terminal" evidence="2">
    <location>
        <begin position="688"/>
        <end position="748"/>
    </location>
</feature>
<dbReference type="Proteomes" id="UP000564644">
    <property type="component" value="Unassembled WGS sequence"/>
</dbReference>
<evidence type="ECO:0000259" key="1">
    <source>
        <dbReference type="Pfam" id="PF14498"/>
    </source>
</evidence>
<evidence type="ECO:0000259" key="2">
    <source>
        <dbReference type="Pfam" id="PF21307"/>
    </source>
</evidence>
<organism evidence="4 5">
    <name type="scientific">Cohnella zeiphila</name>
    <dbReference type="NCBI Taxonomy" id="2761120"/>
    <lineage>
        <taxon>Bacteria</taxon>
        <taxon>Bacillati</taxon>
        <taxon>Bacillota</taxon>
        <taxon>Bacilli</taxon>
        <taxon>Bacillales</taxon>
        <taxon>Paenibacillaceae</taxon>
        <taxon>Cohnella</taxon>
    </lineage>
</organism>
<comment type="caution">
    <text evidence="4">The sequence shown here is derived from an EMBL/GenBank/DDBJ whole genome shotgun (WGS) entry which is preliminary data.</text>
</comment>